<keyword evidence="2" id="KW-1185">Reference proteome</keyword>
<accession>A0ABD6EDP4</accession>
<comment type="caution">
    <text evidence="1">The sequence shown here is derived from an EMBL/GenBank/DDBJ whole genome shotgun (WGS) entry which is preliminary data.</text>
</comment>
<protein>
    <submittedName>
        <fullName evidence="1">Uncharacterized protein</fullName>
    </submittedName>
</protein>
<reference evidence="1 2" key="1">
    <citation type="submission" date="2024-08" db="EMBL/GenBank/DDBJ databases">
        <title>Gnathostoma spinigerum genome.</title>
        <authorList>
            <person name="Gonzalez-Bertolin B."/>
            <person name="Monzon S."/>
            <person name="Zaballos A."/>
            <person name="Jimenez P."/>
            <person name="Dekumyoy P."/>
            <person name="Varona S."/>
            <person name="Cuesta I."/>
            <person name="Sumanam S."/>
            <person name="Adisakwattana P."/>
            <person name="Gasser R.B."/>
            <person name="Hernandez-Gonzalez A."/>
            <person name="Young N.D."/>
            <person name="Perteguer M.J."/>
        </authorList>
    </citation>
    <scope>NUCLEOTIDE SEQUENCE [LARGE SCALE GENOMIC DNA]</scope>
    <source>
        <strain evidence="1">AL3</strain>
        <tissue evidence="1">Liver</tissue>
    </source>
</reference>
<organism evidence="1 2">
    <name type="scientific">Gnathostoma spinigerum</name>
    <dbReference type="NCBI Taxonomy" id="75299"/>
    <lineage>
        <taxon>Eukaryota</taxon>
        <taxon>Metazoa</taxon>
        <taxon>Ecdysozoa</taxon>
        <taxon>Nematoda</taxon>
        <taxon>Chromadorea</taxon>
        <taxon>Rhabditida</taxon>
        <taxon>Spirurina</taxon>
        <taxon>Gnathostomatomorpha</taxon>
        <taxon>Gnathostomatoidea</taxon>
        <taxon>Gnathostomatidae</taxon>
        <taxon>Gnathostoma</taxon>
    </lineage>
</organism>
<evidence type="ECO:0000313" key="2">
    <source>
        <dbReference type="Proteomes" id="UP001608902"/>
    </source>
</evidence>
<gene>
    <name evidence="1" type="ORF">AB6A40_004050</name>
</gene>
<dbReference type="EMBL" id="JBGFUD010002225">
    <property type="protein sequence ID" value="MFH4977341.1"/>
    <property type="molecule type" value="Genomic_DNA"/>
</dbReference>
<sequence>MHVGGTEDAQAPGLSVHLHGTTLRLPAGTGTELRGTVADRSMTVLYLTRECRSHVPKATSYYFVHISWEAQFRRTCASPGLAPSCS</sequence>
<dbReference type="AlphaFoldDB" id="A0ABD6EDP4"/>
<evidence type="ECO:0000313" key="1">
    <source>
        <dbReference type="EMBL" id="MFH4977341.1"/>
    </source>
</evidence>
<name>A0ABD6EDP4_9BILA</name>
<proteinExistence type="predicted"/>
<dbReference type="Proteomes" id="UP001608902">
    <property type="component" value="Unassembled WGS sequence"/>
</dbReference>